<evidence type="ECO:0000313" key="1">
    <source>
        <dbReference type="EMBL" id="SHO74017.1"/>
    </source>
</evidence>
<dbReference type="AlphaFoldDB" id="A0A1M7ZZG5"/>
<dbReference type="InterPro" id="IPR018534">
    <property type="entry name" value="Tet_reg_excision_RteC"/>
</dbReference>
<organism evidence="1 2">
    <name type="scientific">Flavobacterium cucumis</name>
    <dbReference type="NCBI Taxonomy" id="416016"/>
    <lineage>
        <taxon>Bacteria</taxon>
        <taxon>Pseudomonadati</taxon>
        <taxon>Bacteroidota</taxon>
        <taxon>Flavobacteriia</taxon>
        <taxon>Flavobacteriales</taxon>
        <taxon>Flavobacteriaceae</taxon>
        <taxon>Flavobacterium</taxon>
    </lineage>
</organism>
<dbReference type="Pfam" id="PF09357">
    <property type="entry name" value="RteC"/>
    <property type="match status" value="1"/>
</dbReference>
<gene>
    <name evidence="1" type="ORF">SAMN05443547_2397</name>
</gene>
<dbReference type="EMBL" id="FRYK01000005">
    <property type="protein sequence ID" value="SHO74017.1"/>
    <property type="molecule type" value="Genomic_DNA"/>
</dbReference>
<proteinExistence type="predicted"/>
<keyword evidence="2" id="KW-1185">Reference proteome</keyword>
<dbReference type="STRING" id="416016.SAMN05443547_2397"/>
<dbReference type="Proteomes" id="UP000184611">
    <property type="component" value="Unassembled WGS sequence"/>
</dbReference>
<accession>A0A1M7ZZG5</accession>
<sequence length="279" mass="32766">MIATIKNNSLLDFEYELSLILNANGNEIEKAKKCIIFTQDVVIQLNEWLKHHEFESLQDEITFFKEIKPHIMAQYIFYTEILELLTTLPLDKSKKVKHYEKKKDAIHQFYRKHREFIKYIKSQATHLDALYFTRKRHSAIFVDDYKTINQDATVCTSHDYLLAEVIAYELLALHIENYIDHENQSCAVTQNQIQSSLHWTAKKIDLIELIYALYESKVFDNGQAELKEITHVFEKAFQIDLGDNITRSYIDIKNRKSDAVRFLNQLQTALVSKIGSDIN</sequence>
<protein>
    <submittedName>
        <fullName evidence="1">RteC protein</fullName>
    </submittedName>
</protein>
<dbReference type="OrthoDB" id="790983at2"/>
<reference evidence="2" key="1">
    <citation type="submission" date="2016-12" db="EMBL/GenBank/DDBJ databases">
        <authorList>
            <person name="Varghese N."/>
            <person name="Submissions S."/>
        </authorList>
    </citation>
    <scope>NUCLEOTIDE SEQUENCE [LARGE SCALE GENOMIC DNA]</scope>
    <source>
        <strain evidence="2">DSM 18830</strain>
    </source>
</reference>
<name>A0A1M7ZZG5_9FLAO</name>
<evidence type="ECO:0000313" key="2">
    <source>
        <dbReference type="Proteomes" id="UP000184611"/>
    </source>
</evidence>
<dbReference type="RefSeq" id="WP_073584752.1">
    <property type="nucleotide sequence ID" value="NZ_CBCSEA010000026.1"/>
</dbReference>